<organism evidence="2 3">
    <name type="scientific">Pelagomonas calceolata</name>
    <dbReference type="NCBI Taxonomy" id="35677"/>
    <lineage>
        <taxon>Eukaryota</taxon>
        <taxon>Sar</taxon>
        <taxon>Stramenopiles</taxon>
        <taxon>Ochrophyta</taxon>
        <taxon>Pelagophyceae</taxon>
        <taxon>Pelagomonadales</taxon>
        <taxon>Pelagomonadaceae</taxon>
        <taxon>Pelagomonas</taxon>
    </lineage>
</organism>
<gene>
    <name evidence="2" type="ORF">PECAL_4P01870</name>
</gene>
<accession>A0A8J2SRU0</accession>
<feature type="transmembrane region" description="Helical" evidence="1">
    <location>
        <begin position="213"/>
        <end position="236"/>
    </location>
</feature>
<keyword evidence="1" id="KW-0472">Membrane</keyword>
<sequence>MAARSDQWYDEIEGKQSLLAKQLDALQQHLGAPAADAEEVDQPLAEYARNFYLTILLCVFVSVGMVGSALFSPMGFYSNSMQVICYAWPVCWTALFGLIFGTLDSSEAGRRAIQVLRVHASCQIITEFLAFWSVKRYEEAVLQIFAQGVNAVCYPWLCRLMVELLRKRGGLASQAEHYTNRLLKVAGLQILIAVGAAAMGVDGRRTSDRFFAAVTFSISLYVAWFYLVAIFDVCAVESRAAAKLRLTCLQTAALISTGLHILSGLAGYVLAGQKSPNPRASFLVLYAMMLTYYVSLLFVGRLVWKARYGSGAASTAAAASVKPVDALGSLDLP</sequence>
<keyword evidence="3" id="KW-1185">Reference proteome</keyword>
<feature type="transmembrane region" description="Helical" evidence="1">
    <location>
        <begin position="182"/>
        <end position="201"/>
    </location>
</feature>
<evidence type="ECO:0000313" key="3">
    <source>
        <dbReference type="Proteomes" id="UP000789595"/>
    </source>
</evidence>
<dbReference type="EMBL" id="CAKKNE010000004">
    <property type="protein sequence ID" value="CAH0373022.1"/>
    <property type="molecule type" value="Genomic_DNA"/>
</dbReference>
<name>A0A8J2SRU0_9STRA</name>
<dbReference type="AlphaFoldDB" id="A0A8J2SRU0"/>
<feature type="transmembrane region" description="Helical" evidence="1">
    <location>
        <begin position="248"/>
        <end position="271"/>
    </location>
</feature>
<evidence type="ECO:0000256" key="1">
    <source>
        <dbReference type="SAM" id="Phobius"/>
    </source>
</evidence>
<comment type="caution">
    <text evidence="2">The sequence shown here is derived from an EMBL/GenBank/DDBJ whole genome shotgun (WGS) entry which is preliminary data.</text>
</comment>
<evidence type="ECO:0000313" key="2">
    <source>
        <dbReference type="EMBL" id="CAH0373022.1"/>
    </source>
</evidence>
<keyword evidence="1" id="KW-1133">Transmembrane helix</keyword>
<keyword evidence="1" id="KW-0812">Transmembrane</keyword>
<feature type="transmembrane region" description="Helical" evidence="1">
    <location>
        <begin position="83"/>
        <end position="103"/>
    </location>
</feature>
<feature type="transmembrane region" description="Helical" evidence="1">
    <location>
        <begin position="51"/>
        <end position="71"/>
    </location>
</feature>
<feature type="transmembrane region" description="Helical" evidence="1">
    <location>
        <begin position="283"/>
        <end position="304"/>
    </location>
</feature>
<protein>
    <submittedName>
        <fullName evidence="2">Uncharacterized protein</fullName>
    </submittedName>
</protein>
<dbReference type="Proteomes" id="UP000789595">
    <property type="component" value="Unassembled WGS sequence"/>
</dbReference>
<reference evidence="2" key="1">
    <citation type="submission" date="2021-11" db="EMBL/GenBank/DDBJ databases">
        <authorList>
            <consortium name="Genoscope - CEA"/>
            <person name="William W."/>
        </authorList>
    </citation>
    <scope>NUCLEOTIDE SEQUENCE</scope>
</reference>
<proteinExistence type="predicted"/>